<evidence type="ECO:0000313" key="1">
    <source>
        <dbReference type="EMBL" id="AFH19762.1"/>
    </source>
</evidence>
<dbReference type="Proteomes" id="UP000003754">
    <property type="component" value="Segment"/>
</dbReference>
<dbReference type="GeneID" id="14012017"/>
<sequence>MISISAPVLANLTTDTLRKMQAELLASVEALRADDIRPAKGVTKAIMEIHEVLVRREA</sequence>
<accession>J7F9E9</accession>
<keyword evidence="2" id="KW-1185">Reference proteome</keyword>
<proteinExistence type="predicted"/>
<evidence type="ECO:0000313" key="2">
    <source>
        <dbReference type="Proteomes" id="UP000003754"/>
    </source>
</evidence>
<dbReference type="KEGG" id="vg:14012017"/>
<gene>
    <name evidence="1" type="ORF">7-7-1_00064</name>
</gene>
<dbReference type="RefSeq" id="YP_007006520.1">
    <property type="nucleotide sequence ID" value="NC_019519.1"/>
</dbReference>
<protein>
    <submittedName>
        <fullName evidence="1">Uncharacterized protein</fullName>
    </submittedName>
</protein>
<name>J7F9E9_9CAUD</name>
<dbReference type="EMBL" id="JQ312117">
    <property type="protein sequence ID" value="AFH19762.1"/>
    <property type="molecule type" value="Genomic_DNA"/>
</dbReference>
<reference evidence="1 2" key="1">
    <citation type="submission" date="2011-12" db="EMBL/GenBank/DDBJ databases">
        <title>The genome sequence of the flagella-specific Agrobacterium bacteriophage 7-7-1.</title>
        <authorList>
            <person name="Schmitt R."/>
            <person name="Van den Bossche A."/>
            <person name="Lavigne R."/>
            <person name="Kropinski A.M."/>
        </authorList>
    </citation>
    <scope>NUCLEOTIDE SEQUENCE [LARGE SCALE GENOMIC DNA]</scope>
</reference>
<organism evidence="1 2">
    <name type="scientific">Agrobacterium phage 7-7-1</name>
    <dbReference type="NCBI Taxonomy" id="1161931"/>
    <lineage>
        <taxon>Viruses</taxon>
        <taxon>Duplodnaviria</taxon>
        <taxon>Heunggongvirae</taxon>
        <taxon>Uroviricota</taxon>
        <taxon>Caudoviricetes</taxon>
        <taxon>Schmittlotzvirus</taxon>
        <taxon>Schmittlotzvirus sv771</taxon>
    </lineage>
</organism>